<feature type="transmembrane region" description="Helical" evidence="2">
    <location>
        <begin position="62"/>
        <end position="83"/>
    </location>
</feature>
<dbReference type="AlphaFoldDB" id="H2YNH2"/>
<keyword evidence="3" id="KW-0732">Signal</keyword>
<dbReference type="Pfam" id="PF11669">
    <property type="entry name" value="WBP-1"/>
    <property type="match status" value="1"/>
</dbReference>
<feature type="signal peptide" evidence="3">
    <location>
        <begin position="1"/>
        <end position="21"/>
    </location>
</feature>
<dbReference type="Ensembl" id="ENSCSAVT00000006966.1">
    <property type="protein sequence ID" value="ENSCSAVP00000006879.1"/>
    <property type="gene ID" value="ENSCSAVG00000004107.1"/>
</dbReference>
<feature type="compositionally biased region" description="Polar residues" evidence="1">
    <location>
        <begin position="151"/>
        <end position="174"/>
    </location>
</feature>
<dbReference type="InterPro" id="IPR021684">
    <property type="entry name" value="WBP1-like"/>
</dbReference>
<feature type="region of interest" description="Disordered" evidence="1">
    <location>
        <begin position="143"/>
        <end position="174"/>
    </location>
</feature>
<evidence type="ECO:0000313" key="5">
    <source>
        <dbReference type="Proteomes" id="UP000007875"/>
    </source>
</evidence>
<proteinExistence type="predicted"/>
<name>H2YNH2_CIOSA</name>
<reference evidence="5" key="1">
    <citation type="submission" date="2003-08" db="EMBL/GenBank/DDBJ databases">
        <authorList>
            <person name="Birren B."/>
            <person name="Nusbaum C."/>
            <person name="Abebe A."/>
            <person name="Abouelleil A."/>
            <person name="Adekoya E."/>
            <person name="Ait-zahra M."/>
            <person name="Allen N."/>
            <person name="Allen T."/>
            <person name="An P."/>
            <person name="Anderson M."/>
            <person name="Anderson S."/>
            <person name="Arachchi H."/>
            <person name="Armbruster J."/>
            <person name="Bachantsang P."/>
            <person name="Baldwin J."/>
            <person name="Barry A."/>
            <person name="Bayul T."/>
            <person name="Blitshsteyn B."/>
            <person name="Bloom T."/>
            <person name="Blye J."/>
            <person name="Boguslavskiy L."/>
            <person name="Borowsky M."/>
            <person name="Boukhgalter B."/>
            <person name="Brunache A."/>
            <person name="Butler J."/>
            <person name="Calixte N."/>
            <person name="Calvo S."/>
            <person name="Camarata J."/>
            <person name="Campo K."/>
            <person name="Chang J."/>
            <person name="Cheshatsang Y."/>
            <person name="Citroen M."/>
            <person name="Collymore A."/>
            <person name="Considine T."/>
            <person name="Cook A."/>
            <person name="Cooke P."/>
            <person name="Corum B."/>
            <person name="Cuomo C."/>
            <person name="David R."/>
            <person name="Dawoe T."/>
            <person name="Degray S."/>
            <person name="Dodge S."/>
            <person name="Dooley K."/>
            <person name="Dorje P."/>
            <person name="Dorjee K."/>
            <person name="Dorris L."/>
            <person name="Duffey N."/>
            <person name="Dupes A."/>
            <person name="Elkins T."/>
            <person name="Engels R."/>
            <person name="Erickson J."/>
            <person name="Farina A."/>
            <person name="Faro S."/>
            <person name="Ferreira P."/>
            <person name="Fischer H."/>
            <person name="Fitzgerald M."/>
            <person name="Foley K."/>
            <person name="Gage D."/>
            <person name="Galagan J."/>
            <person name="Gearin G."/>
            <person name="Gnerre S."/>
            <person name="Gnirke A."/>
            <person name="Goyette A."/>
            <person name="Graham J."/>
            <person name="Grandbois E."/>
            <person name="Gyaltsen K."/>
            <person name="Hafez N."/>
            <person name="Hagopian D."/>
            <person name="Hagos B."/>
            <person name="Hall J."/>
            <person name="Hatcher B."/>
            <person name="Heller A."/>
            <person name="Higgins H."/>
            <person name="Honan T."/>
            <person name="Horn A."/>
            <person name="Houde N."/>
            <person name="Hughes L."/>
            <person name="Hulme W."/>
            <person name="Husby E."/>
            <person name="Iliev I."/>
            <person name="Jaffe D."/>
            <person name="Jones C."/>
            <person name="Kamal M."/>
            <person name="Kamat A."/>
            <person name="Kamvysselis M."/>
            <person name="Karlsson E."/>
            <person name="Kells C."/>
            <person name="Kieu A."/>
            <person name="Kisner P."/>
            <person name="Kodira C."/>
            <person name="Kulbokas E."/>
            <person name="Labutti K."/>
            <person name="Lama D."/>
            <person name="Landers T."/>
            <person name="Leger J."/>
            <person name="Levine S."/>
            <person name="Lewis D."/>
            <person name="Lewis T."/>
            <person name="Lindblad-toh K."/>
            <person name="Liu X."/>
            <person name="Lokyitsang T."/>
            <person name="Lokyitsang Y."/>
            <person name="Lucien O."/>
            <person name="Lui A."/>
            <person name="Ma L.J."/>
            <person name="Mabbitt R."/>
            <person name="Macdonald J."/>
            <person name="Maclean C."/>
            <person name="Major J."/>
            <person name="Manning J."/>
            <person name="Marabella R."/>
            <person name="Maru K."/>
            <person name="Matthews C."/>
            <person name="Mauceli E."/>
            <person name="Mccarthy M."/>
            <person name="Mcdonough S."/>
            <person name="Mcghee T."/>
            <person name="Meldrim J."/>
            <person name="Meneus L."/>
            <person name="Mesirov J."/>
            <person name="Mihalev A."/>
            <person name="Mihova T."/>
            <person name="Mikkelsen T."/>
            <person name="Mlenga V."/>
            <person name="Moru K."/>
            <person name="Mozes J."/>
            <person name="Mulrain L."/>
            <person name="Munson G."/>
            <person name="Naylor J."/>
            <person name="Newes C."/>
            <person name="Nguyen C."/>
            <person name="Nguyen N."/>
            <person name="Nguyen T."/>
            <person name="Nicol R."/>
            <person name="Nielsen C."/>
            <person name="Nizzari M."/>
            <person name="Norbu C."/>
            <person name="Norbu N."/>
            <person name="O'donnell P."/>
            <person name="Okoawo O."/>
            <person name="O'leary S."/>
            <person name="Omotosho B."/>
            <person name="O'neill K."/>
            <person name="Osman S."/>
            <person name="Parker S."/>
            <person name="Perrin D."/>
            <person name="Phunkhang P."/>
            <person name="Piqani B."/>
            <person name="Purcell S."/>
            <person name="Rachupka T."/>
            <person name="Ramasamy U."/>
            <person name="Rameau R."/>
            <person name="Ray V."/>
            <person name="Raymond C."/>
            <person name="Retta R."/>
            <person name="Richardson S."/>
            <person name="Rise C."/>
            <person name="Rodriguez J."/>
            <person name="Rogers J."/>
            <person name="Rogov P."/>
            <person name="Rutman M."/>
            <person name="Schupbach R."/>
            <person name="Seaman C."/>
            <person name="Settipalli S."/>
            <person name="Sharpe T."/>
            <person name="Sheridan J."/>
            <person name="Sherpa N."/>
            <person name="Shi J."/>
            <person name="Smirnov S."/>
            <person name="Smith C."/>
            <person name="Sougnez C."/>
            <person name="Spencer B."/>
            <person name="Stalker J."/>
            <person name="Stange-thomann N."/>
            <person name="Stavropoulos S."/>
            <person name="Stetson K."/>
            <person name="Stone C."/>
            <person name="Stone S."/>
            <person name="Stubbs M."/>
            <person name="Talamas J."/>
            <person name="Tchuinga P."/>
            <person name="Tenzing P."/>
            <person name="Tesfaye S."/>
            <person name="Theodore J."/>
            <person name="Thoulutsang Y."/>
            <person name="Topham K."/>
            <person name="Towey S."/>
            <person name="Tsamla T."/>
            <person name="Tsomo N."/>
            <person name="Vallee D."/>
            <person name="Vassiliev H."/>
            <person name="Venkataraman V."/>
            <person name="Vinson J."/>
            <person name="Vo A."/>
            <person name="Wade C."/>
            <person name="Wang S."/>
            <person name="Wangchuk T."/>
            <person name="Wangdi T."/>
            <person name="Whittaker C."/>
            <person name="Wilkinson J."/>
            <person name="Wu Y."/>
            <person name="Wyman D."/>
            <person name="Yadav S."/>
            <person name="Yang S."/>
            <person name="Yang X."/>
            <person name="Yeager S."/>
            <person name="Yee E."/>
            <person name="Young G."/>
            <person name="Zainoun J."/>
            <person name="Zembeck L."/>
            <person name="Zimmer A."/>
            <person name="Zody M."/>
            <person name="Lander E."/>
        </authorList>
    </citation>
    <scope>NUCLEOTIDE SEQUENCE [LARGE SCALE GENOMIC DNA]</scope>
</reference>
<feature type="chain" id="PRO_5003578759" description="Vesicular, overexpressed in cancer, prosurvival protein 1" evidence="3">
    <location>
        <begin position="22"/>
        <end position="174"/>
    </location>
</feature>
<accession>H2YNH2</accession>
<organism evidence="4 5">
    <name type="scientific">Ciona savignyi</name>
    <name type="common">Pacific transparent sea squirt</name>
    <dbReference type="NCBI Taxonomy" id="51511"/>
    <lineage>
        <taxon>Eukaryota</taxon>
        <taxon>Metazoa</taxon>
        <taxon>Chordata</taxon>
        <taxon>Tunicata</taxon>
        <taxon>Ascidiacea</taxon>
        <taxon>Phlebobranchia</taxon>
        <taxon>Cionidae</taxon>
        <taxon>Ciona</taxon>
    </lineage>
</organism>
<dbReference type="InParanoid" id="H2YNH2"/>
<dbReference type="Proteomes" id="UP000007875">
    <property type="component" value="Unassembled WGS sequence"/>
</dbReference>
<keyword evidence="5" id="KW-1185">Reference proteome</keyword>
<dbReference type="GeneTree" id="ENSGT00730000114123"/>
<reference evidence="4" key="2">
    <citation type="submission" date="2025-08" db="UniProtKB">
        <authorList>
            <consortium name="Ensembl"/>
        </authorList>
    </citation>
    <scope>IDENTIFICATION</scope>
</reference>
<keyword evidence="2" id="KW-1133">Transmembrane helix</keyword>
<evidence type="ECO:0000256" key="3">
    <source>
        <dbReference type="SAM" id="SignalP"/>
    </source>
</evidence>
<dbReference type="HOGENOM" id="CLU_1539485_0_0_1"/>
<protein>
    <recommendedName>
        <fullName evidence="6">Vesicular, overexpressed in cancer, prosurvival protein 1</fullName>
    </recommendedName>
</protein>
<reference evidence="4" key="3">
    <citation type="submission" date="2025-09" db="UniProtKB">
        <authorList>
            <consortium name="Ensembl"/>
        </authorList>
    </citation>
    <scope>IDENTIFICATION</scope>
</reference>
<keyword evidence="2" id="KW-0472">Membrane</keyword>
<evidence type="ECO:0000256" key="1">
    <source>
        <dbReference type="SAM" id="MobiDB-lite"/>
    </source>
</evidence>
<evidence type="ECO:0008006" key="6">
    <source>
        <dbReference type="Google" id="ProtNLM"/>
    </source>
</evidence>
<keyword evidence="2" id="KW-0812">Transmembrane</keyword>
<sequence length="174" mass="19356">MSNTLMIIVGSMLCVLHTPQGYEYCGDGYYCPDSGSQIRYCCGENIYGVPQCCSYTAYWGTWYFWLGIAVLFLLILLSTACCCKKRRARSAATCRHNPTLTTVSTEVHSQVNPAYMKPVADAPPSYQDLHGYPPTNYSAPTYPVPPYPMNQGESPYTQQNIPTAPQNPPVQFNP</sequence>
<evidence type="ECO:0000256" key="2">
    <source>
        <dbReference type="SAM" id="Phobius"/>
    </source>
</evidence>
<evidence type="ECO:0000313" key="4">
    <source>
        <dbReference type="Ensembl" id="ENSCSAVP00000006879.1"/>
    </source>
</evidence>
<dbReference type="OMA" id="CCGENIY"/>